<gene>
    <name evidence="1" type="ORF">AK812_SmicGene48869</name>
</gene>
<comment type="caution">
    <text evidence="1">The sequence shown here is derived from an EMBL/GenBank/DDBJ whole genome shotgun (WGS) entry which is preliminary data.</text>
</comment>
<evidence type="ECO:0000313" key="2">
    <source>
        <dbReference type="Proteomes" id="UP000186817"/>
    </source>
</evidence>
<feature type="non-terminal residue" evidence="1">
    <location>
        <position position="1"/>
    </location>
</feature>
<organism evidence="1 2">
    <name type="scientific">Symbiodinium microadriaticum</name>
    <name type="common">Dinoflagellate</name>
    <name type="synonym">Zooxanthella microadriatica</name>
    <dbReference type="NCBI Taxonomy" id="2951"/>
    <lineage>
        <taxon>Eukaryota</taxon>
        <taxon>Sar</taxon>
        <taxon>Alveolata</taxon>
        <taxon>Dinophyceae</taxon>
        <taxon>Suessiales</taxon>
        <taxon>Symbiodiniaceae</taxon>
        <taxon>Symbiodinium</taxon>
    </lineage>
</organism>
<protein>
    <submittedName>
        <fullName evidence="1">Uncharacterized protein</fullName>
    </submittedName>
</protein>
<dbReference type="Proteomes" id="UP000186817">
    <property type="component" value="Unassembled WGS sequence"/>
</dbReference>
<accession>A0A1Q8ZJX0</accession>
<feature type="non-terminal residue" evidence="1">
    <location>
        <position position="29"/>
    </location>
</feature>
<keyword evidence="2" id="KW-1185">Reference proteome</keyword>
<proteinExistence type="predicted"/>
<name>A0A1Q8ZJX0_SYMMI</name>
<sequence>WISTYRWRGRRFSAPGETSKKPSASLRMS</sequence>
<reference evidence="1 2" key="1">
    <citation type="submission" date="2016-02" db="EMBL/GenBank/DDBJ databases">
        <title>Genome analysis of coral dinoflagellate symbionts highlights evolutionary adaptations to a symbiotic lifestyle.</title>
        <authorList>
            <person name="Aranda M."/>
            <person name="Li Y."/>
            <person name="Liew Y.J."/>
            <person name="Baumgarten S."/>
            <person name="Simakov O."/>
            <person name="Wilson M."/>
            <person name="Piel J."/>
            <person name="Ashoor H."/>
            <person name="Bougouffa S."/>
            <person name="Bajic V.B."/>
            <person name="Ryu T."/>
            <person name="Ravasi T."/>
            <person name="Bayer T."/>
            <person name="Micklem G."/>
            <person name="Kim H."/>
            <person name="Bhak J."/>
            <person name="Lajeunesse T.C."/>
            <person name="Voolstra C.R."/>
        </authorList>
    </citation>
    <scope>NUCLEOTIDE SEQUENCE [LARGE SCALE GENOMIC DNA]</scope>
    <source>
        <strain evidence="1 2">CCMP2467</strain>
    </source>
</reference>
<dbReference type="AlphaFoldDB" id="A0A1Q8ZJX0"/>
<dbReference type="EMBL" id="LSRX01009117">
    <property type="protein sequence ID" value="OLP32800.1"/>
    <property type="molecule type" value="Genomic_DNA"/>
</dbReference>
<evidence type="ECO:0000313" key="1">
    <source>
        <dbReference type="EMBL" id="OLP32800.1"/>
    </source>
</evidence>